<dbReference type="PROSITE" id="PS51199">
    <property type="entry name" value="SF4_HELICASE"/>
    <property type="match status" value="1"/>
</dbReference>
<dbReference type="GO" id="GO:0043139">
    <property type="term" value="F:5'-3' DNA helicase activity"/>
    <property type="evidence" value="ECO:0007669"/>
    <property type="project" value="UniProtKB-EC"/>
</dbReference>
<accession>K2FW53</accession>
<dbReference type="EC" id="5.6.2.3" evidence="10"/>
<keyword evidence="3" id="KW-0235">DNA replication</keyword>
<dbReference type="PANTHER" id="PTHR30153">
    <property type="entry name" value="REPLICATIVE DNA HELICASE DNAB"/>
    <property type="match status" value="1"/>
</dbReference>
<keyword evidence="6 13" id="KW-0347">Helicase</keyword>
<dbReference type="Pfam" id="PF03796">
    <property type="entry name" value="DnaB_C"/>
    <property type="match status" value="1"/>
</dbReference>
<dbReference type="SUPFAM" id="SSF48024">
    <property type="entry name" value="N-terminal domain of DnaB helicase"/>
    <property type="match status" value="1"/>
</dbReference>
<evidence type="ECO:0000256" key="10">
    <source>
        <dbReference type="ARBA" id="ARBA00044969"/>
    </source>
</evidence>
<evidence type="ECO:0000256" key="1">
    <source>
        <dbReference type="ARBA" id="ARBA00008428"/>
    </source>
</evidence>
<dbReference type="InterPro" id="IPR016136">
    <property type="entry name" value="DNA_helicase_N/primase_C"/>
</dbReference>
<keyword evidence="2" id="KW-0639">Primosome</keyword>
<evidence type="ECO:0000256" key="8">
    <source>
        <dbReference type="ARBA" id="ARBA00023125"/>
    </source>
</evidence>
<comment type="caution">
    <text evidence="13">The sequence shown here is derived from an EMBL/GenBank/DDBJ whole genome shotgun (WGS) entry which is preliminary data.</text>
</comment>
<dbReference type="InterPro" id="IPR007694">
    <property type="entry name" value="DNA_helicase_DnaB-like_C"/>
</dbReference>
<evidence type="ECO:0000256" key="9">
    <source>
        <dbReference type="ARBA" id="ARBA00023235"/>
    </source>
</evidence>
<evidence type="ECO:0000256" key="11">
    <source>
        <dbReference type="ARBA" id="ARBA00048954"/>
    </source>
</evidence>
<evidence type="ECO:0000313" key="13">
    <source>
        <dbReference type="EMBL" id="EKE26107.1"/>
    </source>
</evidence>
<evidence type="ECO:0000256" key="5">
    <source>
        <dbReference type="ARBA" id="ARBA00022801"/>
    </source>
</evidence>
<evidence type="ECO:0000259" key="12">
    <source>
        <dbReference type="PROSITE" id="PS51199"/>
    </source>
</evidence>
<dbReference type="Gene3D" id="3.40.50.300">
    <property type="entry name" value="P-loop containing nucleotide triphosphate hydrolases"/>
    <property type="match status" value="1"/>
</dbReference>
<dbReference type="GO" id="GO:0016787">
    <property type="term" value="F:hydrolase activity"/>
    <property type="evidence" value="ECO:0007669"/>
    <property type="project" value="UniProtKB-KW"/>
</dbReference>
<dbReference type="InterPro" id="IPR036185">
    <property type="entry name" value="DNA_heli_DnaB-like_N_sf"/>
</dbReference>
<gene>
    <name evidence="13" type="ORF">ACD_4C00438G0001</name>
</gene>
<sequence>MISKIPPHSIDAERWVIWSILIDKDGMVQVTGLIVPWDFYEPANAIIFQAMLDLFMKNRPIDLLTVKEILESRSELEKIWGNLYLIELTNSVFTSANIYQYAQIVKNKSVLRKLIKAWNDITLLGYDEEAEINKLLEKSEQSLFSVTQTFIQNKLVHIKDILNLRYEEFAEIHSNPDSADASKIKTWFKNIDWKLWWMRRWDMVILAARPSMWKTALALNIAQWVGDQGKNVAIFSLEMSKEQLTDRLICSAMWVDSWKLQKWLLEDEEFMRMWDALERLSKTSIFIDDSAGWNLLEVKSKARRLKMESGLDFIIIDYLQLMTNWNNLNRVQEVSEISRWIKS</sequence>
<dbReference type="InterPro" id="IPR007693">
    <property type="entry name" value="DNA_helicase_DnaB-like_N"/>
</dbReference>
<dbReference type="Pfam" id="PF00772">
    <property type="entry name" value="DnaB"/>
    <property type="match status" value="1"/>
</dbReference>
<feature type="non-terminal residue" evidence="13">
    <location>
        <position position="343"/>
    </location>
</feature>
<evidence type="ECO:0000256" key="7">
    <source>
        <dbReference type="ARBA" id="ARBA00022840"/>
    </source>
</evidence>
<dbReference type="GO" id="GO:0006269">
    <property type="term" value="P:DNA replication, synthesis of primer"/>
    <property type="evidence" value="ECO:0007669"/>
    <property type="project" value="UniProtKB-KW"/>
</dbReference>
<reference evidence="13" key="1">
    <citation type="journal article" date="2012" name="Science">
        <title>Fermentation, hydrogen, and sulfur metabolism in multiple uncultivated bacterial phyla.</title>
        <authorList>
            <person name="Wrighton K.C."/>
            <person name="Thomas B.C."/>
            <person name="Sharon I."/>
            <person name="Miller C.S."/>
            <person name="Castelle C.J."/>
            <person name="VerBerkmoes N.C."/>
            <person name="Wilkins M.J."/>
            <person name="Hettich R.L."/>
            <person name="Lipton M.S."/>
            <person name="Williams K.H."/>
            <person name="Long P.E."/>
            <person name="Banfield J.F."/>
        </authorList>
    </citation>
    <scope>NUCLEOTIDE SEQUENCE [LARGE SCALE GENOMIC DNA]</scope>
</reference>
<dbReference type="GO" id="GO:0003677">
    <property type="term" value="F:DNA binding"/>
    <property type="evidence" value="ECO:0007669"/>
    <property type="project" value="UniProtKB-KW"/>
</dbReference>
<dbReference type="EMBL" id="AMFJ01000954">
    <property type="protein sequence ID" value="EKE26107.1"/>
    <property type="molecule type" value="Genomic_DNA"/>
</dbReference>
<comment type="similarity">
    <text evidence="1">Belongs to the helicase family. DnaB subfamily.</text>
</comment>
<feature type="domain" description="SF4 helicase" evidence="12">
    <location>
        <begin position="177"/>
        <end position="343"/>
    </location>
</feature>
<comment type="catalytic activity">
    <reaction evidence="11">
        <text>ATP + H2O = ADP + phosphate + H(+)</text>
        <dbReference type="Rhea" id="RHEA:13065"/>
        <dbReference type="ChEBI" id="CHEBI:15377"/>
        <dbReference type="ChEBI" id="CHEBI:15378"/>
        <dbReference type="ChEBI" id="CHEBI:30616"/>
        <dbReference type="ChEBI" id="CHEBI:43474"/>
        <dbReference type="ChEBI" id="CHEBI:456216"/>
        <dbReference type="EC" id="5.6.2.3"/>
    </reaction>
</comment>
<evidence type="ECO:0000256" key="3">
    <source>
        <dbReference type="ARBA" id="ARBA00022705"/>
    </source>
</evidence>
<keyword evidence="7" id="KW-0067">ATP-binding</keyword>
<dbReference type="Gene3D" id="1.10.860.10">
    <property type="entry name" value="DNAb Helicase, Chain A"/>
    <property type="match status" value="1"/>
</dbReference>
<keyword evidence="8" id="KW-0238">DNA-binding</keyword>
<dbReference type="InterPro" id="IPR027417">
    <property type="entry name" value="P-loop_NTPase"/>
</dbReference>
<dbReference type="SUPFAM" id="SSF52540">
    <property type="entry name" value="P-loop containing nucleoside triphosphate hydrolases"/>
    <property type="match status" value="1"/>
</dbReference>
<dbReference type="PANTHER" id="PTHR30153:SF2">
    <property type="entry name" value="REPLICATIVE DNA HELICASE"/>
    <property type="match status" value="1"/>
</dbReference>
<dbReference type="AlphaFoldDB" id="K2FW53"/>
<dbReference type="GO" id="GO:0005829">
    <property type="term" value="C:cytosol"/>
    <property type="evidence" value="ECO:0007669"/>
    <property type="project" value="TreeGrafter"/>
</dbReference>
<organism evidence="13">
    <name type="scientific">uncultured bacterium</name>
    <name type="common">gcode 4</name>
    <dbReference type="NCBI Taxonomy" id="1234023"/>
    <lineage>
        <taxon>Bacteria</taxon>
        <taxon>environmental samples</taxon>
    </lineage>
</organism>
<dbReference type="GO" id="GO:1990077">
    <property type="term" value="C:primosome complex"/>
    <property type="evidence" value="ECO:0007669"/>
    <property type="project" value="UniProtKB-KW"/>
</dbReference>
<evidence type="ECO:0000256" key="2">
    <source>
        <dbReference type="ARBA" id="ARBA00022515"/>
    </source>
</evidence>
<dbReference type="GO" id="GO:0005524">
    <property type="term" value="F:ATP binding"/>
    <property type="evidence" value="ECO:0007669"/>
    <property type="project" value="UniProtKB-KW"/>
</dbReference>
<proteinExistence type="inferred from homology"/>
<dbReference type="FunFam" id="1.10.860.10:FF:000001">
    <property type="entry name" value="Replicative DNA helicase"/>
    <property type="match status" value="1"/>
</dbReference>
<keyword evidence="9" id="KW-0413">Isomerase</keyword>
<keyword evidence="5" id="KW-0378">Hydrolase</keyword>
<protein>
    <recommendedName>
        <fullName evidence="10">DNA 5'-3' helicase</fullName>
        <ecNumber evidence="10">5.6.2.3</ecNumber>
    </recommendedName>
</protein>
<keyword evidence="4" id="KW-0547">Nucleotide-binding</keyword>
<evidence type="ECO:0000256" key="4">
    <source>
        <dbReference type="ARBA" id="ARBA00022741"/>
    </source>
</evidence>
<evidence type="ECO:0000256" key="6">
    <source>
        <dbReference type="ARBA" id="ARBA00022806"/>
    </source>
</evidence>
<name>K2FW53_9BACT</name>